<reference evidence="3 4" key="1">
    <citation type="submission" date="2018-06" db="EMBL/GenBank/DDBJ databases">
        <title>Sphaerisporangium craniellae sp. nov., isolated from a marine sponge in the South China Sea.</title>
        <authorList>
            <person name="Li L."/>
        </authorList>
    </citation>
    <scope>NUCLEOTIDE SEQUENCE [LARGE SCALE GENOMIC DNA]</scope>
    <source>
        <strain evidence="3 4">CCTCC AA 208026</strain>
    </source>
</reference>
<evidence type="ECO:0000313" key="4">
    <source>
        <dbReference type="Proteomes" id="UP000253094"/>
    </source>
</evidence>
<keyword evidence="4" id="KW-1185">Reference proteome</keyword>
<feature type="region of interest" description="Disordered" evidence="1">
    <location>
        <begin position="693"/>
        <end position="732"/>
    </location>
</feature>
<comment type="caution">
    <text evidence="3">The sequence shown here is derived from an EMBL/GenBank/DDBJ whole genome shotgun (WGS) entry which is preliminary data.</text>
</comment>
<dbReference type="SUPFAM" id="SSF52540">
    <property type="entry name" value="P-loop containing nucleoside triphosphate hydrolases"/>
    <property type="match status" value="1"/>
</dbReference>
<dbReference type="InterPro" id="IPR002789">
    <property type="entry name" value="HerA_central"/>
</dbReference>
<name>A0A367F6M7_9ACTN</name>
<dbReference type="OrthoDB" id="9806951at2"/>
<gene>
    <name evidence="3" type="ORF">DQ384_30795</name>
</gene>
<dbReference type="RefSeq" id="WP_114032390.1">
    <property type="nucleotide sequence ID" value="NZ_QOIL01000021.1"/>
</dbReference>
<organism evidence="3 4">
    <name type="scientific">Sphaerisporangium album</name>
    <dbReference type="NCBI Taxonomy" id="509200"/>
    <lineage>
        <taxon>Bacteria</taxon>
        <taxon>Bacillati</taxon>
        <taxon>Actinomycetota</taxon>
        <taxon>Actinomycetes</taxon>
        <taxon>Streptosporangiales</taxon>
        <taxon>Streptosporangiaceae</taxon>
        <taxon>Sphaerisporangium</taxon>
    </lineage>
</organism>
<dbReference type="Gene3D" id="3.40.50.300">
    <property type="entry name" value="P-loop containing nucleotide triphosphate hydrolases"/>
    <property type="match status" value="2"/>
</dbReference>
<dbReference type="Proteomes" id="UP000253094">
    <property type="component" value="Unassembled WGS sequence"/>
</dbReference>
<dbReference type="AlphaFoldDB" id="A0A367F6M7"/>
<dbReference type="Pfam" id="PF01935">
    <property type="entry name" value="DUF87"/>
    <property type="match status" value="1"/>
</dbReference>
<proteinExistence type="predicted"/>
<dbReference type="EMBL" id="QOIL01000021">
    <property type="protein sequence ID" value="RCG25901.1"/>
    <property type="molecule type" value="Genomic_DNA"/>
</dbReference>
<evidence type="ECO:0000256" key="1">
    <source>
        <dbReference type="SAM" id="MobiDB-lite"/>
    </source>
</evidence>
<dbReference type="InterPro" id="IPR008571">
    <property type="entry name" value="HerA-like"/>
</dbReference>
<accession>A0A367F6M7</accession>
<sequence length="732" mass="81097">MSLFDRDKVVGTFRGFAESGMEFHADLVLPHHDDFQTMAMHGQFVLVQLEHEREAILGRITTIASQGRLVSPIGEDYATRAVRDQRPIPDELRERYLKYKVDIRILGVLRRDGDKYIFVPSHRRLPHVGAQVALLTDDLLAEVTNANDTDGGAVPIGYLSFGEFVYAGDDRRIGDSSWMVVQHPAIMPTFQINKLVSRRSFVFARAGFGKSNLVKLLFSALYEHQPTVDRRGGRKADVGTVIFDPDGEYFWPDHRGKPGLCDVPHLKDKLVVFTNRKGPSPFYQSFVVNGVKLNIKELSPARVLGIALPPEKQDQQNMVKLKSLNGVKWAELVDLIAAEKFGADQVRVRELLDLPKNDEAQTMAAIGNMTRVVNSLHDPASQLLSALKECLSQGKLCVVDISQMRGQQGLQLAGVILSDIFEHNQTQFTEAEPKTIPTIAVIEEAQSVLGGSNQNEEGPFVSWVKEGRKYDLGALLITQQPGSLPQELLSQGDNFFVFHLLSGGDLNALKKANAHFSDDLLATLLNEPLVGSGIFWSSAPGTDTHSRPYPVPVRVLSFDDSYEQIDPGYSMEAADSFAAETKAHLDERRKEAWAAAASLAATNPQESAIATAEEDSAPPGADDKAIAIVHLRDKQEFQDKIRTTEGIKWGRIGWLLAEKAPDHAKRIDDGRQWGMDLVKEALDRLYPDQWVSERRAGSGGNQTSWVRLKDGFESQSQGELFPTAPSDEDAPF</sequence>
<evidence type="ECO:0000259" key="2">
    <source>
        <dbReference type="Pfam" id="PF01935"/>
    </source>
</evidence>
<dbReference type="InterPro" id="IPR027417">
    <property type="entry name" value="P-loop_NTPase"/>
</dbReference>
<evidence type="ECO:0000313" key="3">
    <source>
        <dbReference type="EMBL" id="RCG25901.1"/>
    </source>
</evidence>
<dbReference type="PANTHER" id="PTHR42957:SF1">
    <property type="entry name" value="HELICASE MJ1565-RELATED"/>
    <property type="match status" value="1"/>
</dbReference>
<protein>
    <submittedName>
        <fullName evidence="3">DUF87 domain-containing protein</fullName>
    </submittedName>
</protein>
<feature type="domain" description="Helicase HerA central" evidence="2">
    <location>
        <begin position="189"/>
        <end position="419"/>
    </location>
</feature>
<dbReference type="PANTHER" id="PTHR42957">
    <property type="entry name" value="HELICASE MJ1565-RELATED"/>
    <property type="match status" value="1"/>
</dbReference>